<keyword evidence="3" id="KW-1185">Reference proteome</keyword>
<dbReference type="EMBL" id="SJPY01000011">
    <property type="protein sequence ID" value="TWU34576.1"/>
    <property type="molecule type" value="Genomic_DNA"/>
</dbReference>
<dbReference type="Proteomes" id="UP000315471">
    <property type="component" value="Unassembled WGS sequence"/>
</dbReference>
<organism evidence="2 3">
    <name type="scientific">Novipirellula aureliae</name>
    <dbReference type="NCBI Taxonomy" id="2527966"/>
    <lineage>
        <taxon>Bacteria</taxon>
        <taxon>Pseudomonadati</taxon>
        <taxon>Planctomycetota</taxon>
        <taxon>Planctomycetia</taxon>
        <taxon>Pirellulales</taxon>
        <taxon>Pirellulaceae</taxon>
        <taxon>Novipirellula</taxon>
    </lineage>
</organism>
<proteinExistence type="predicted"/>
<feature type="region of interest" description="Disordered" evidence="1">
    <location>
        <begin position="94"/>
        <end position="117"/>
    </location>
</feature>
<evidence type="ECO:0000256" key="1">
    <source>
        <dbReference type="SAM" id="MobiDB-lite"/>
    </source>
</evidence>
<dbReference type="RefSeq" id="WP_146602602.1">
    <property type="nucleotide sequence ID" value="NZ_SJPY01000011.1"/>
</dbReference>
<evidence type="ECO:0000313" key="2">
    <source>
        <dbReference type="EMBL" id="TWU34576.1"/>
    </source>
</evidence>
<sequence>MFHLDLKRVETAIAAGRLEEAFSLLKSSSARVHRDGQRLVDELIEAFVQRGHEHLSENRLDDAWHDASAAGYFGGRQIKVARLIAQIHELQQSQRRDLGQPAADRARSSPAEAGATGGNVLQVDGLGSLLLLTSETVSIGTVSSSSRHEIAVQTDGLAATIFIQRDESGGDGEDYFVRSASPFALNGKPTQQRLLSDGDTISVGRHGRMKFRRPVAASGSAVLEMTAGRLTRRDIRRVVLMADSLLFGESLCHFHLAVGETPVIMQPAVGVSLGSGYSLQRQGGLDPQTLCVGGSVRIGDTRFALSHPSNTGPRF</sequence>
<protein>
    <recommendedName>
        <fullName evidence="4">FHA domain-containing protein</fullName>
    </recommendedName>
</protein>
<evidence type="ECO:0008006" key="4">
    <source>
        <dbReference type="Google" id="ProtNLM"/>
    </source>
</evidence>
<evidence type="ECO:0000313" key="3">
    <source>
        <dbReference type="Proteomes" id="UP000315471"/>
    </source>
</evidence>
<gene>
    <name evidence="2" type="ORF">Q31b_55310</name>
</gene>
<dbReference type="OrthoDB" id="235708at2"/>
<dbReference type="AlphaFoldDB" id="A0A5C6DHQ8"/>
<comment type="caution">
    <text evidence="2">The sequence shown here is derived from an EMBL/GenBank/DDBJ whole genome shotgun (WGS) entry which is preliminary data.</text>
</comment>
<name>A0A5C6DHQ8_9BACT</name>
<accession>A0A5C6DHQ8</accession>
<reference evidence="2 3" key="1">
    <citation type="submission" date="2019-02" db="EMBL/GenBank/DDBJ databases">
        <title>Deep-cultivation of Planctomycetes and their phenomic and genomic characterization uncovers novel biology.</title>
        <authorList>
            <person name="Wiegand S."/>
            <person name="Jogler M."/>
            <person name="Boedeker C."/>
            <person name="Pinto D."/>
            <person name="Vollmers J."/>
            <person name="Rivas-Marin E."/>
            <person name="Kohn T."/>
            <person name="Peeters S.H."/>
            <person name="Heuer A."/>
            <person name="Rast P."/>
            <person name="Oberbeckmann S."/>
            <person name="Bunk B."/>
            <person name="Jeske O."/>
            <person name="Meyerdierks A."/>
            <person name="Storesund J.E."/>
            <person name="Kallscheuer N."/>
            <person name="Luecker S."/>
            <person name="Lage O.M."/>
            <person name="Pohl T."/>
            <person name="Merkel B.J."/>
            <person name="Hornburger P."/>
            <person name="Mueller R.-W."/>
            <person name="Bruemmer F."/>
            <person name="Labrenz M."/>
            <person name="Spormann A.M."/>
            <person name="Op Den Camp H."/>
            <person name="Overmann J."/>
            <person name="Amann R."/>
            <person name="Jetten M.S.M."/>
            <person name="Mascher T."/>
            <person name="Medema M.H."/>
            <person name="Devos D.P."/>
            <person name="Kaster A.-K."/>
            <person name="Ovreas L."/>
            <person name="Rohde M."/>
            <person name="Galperin M.Y."/>
            <person name="Jogler C."/>
        </authorList>
    </citation>
    <scope>NUCLEOTIDE SEQUENCE [LARGE SCALE GENOMIC DNA]</scope>
    <source>
        <strain evidence="2 3">Q31b</strain>
    </source>
</reference>